<comment type="caution">
    <text evidence="3">The sequence shown here is derived from an EMBL/GenBank/DDBJ whole genome shotgun (WGS) entry which is preliminary data.</text>
</comment>
<name>A0A0C1Y3X4_9CYAN</name>
<feature type="compositionally biased region" description="Low complexity" evidence="2">
    <location>
        <begin position="257"/>
        <end position="272"/>
    </location>
</feature>
<reference evidence="3" key="2">
    <citation type="journal article" date="2015" name="Genome Announc.">
        <title>Draft Genome Sequence of Filamentous Marine Cyanobacterium Lyngbya confervoides Strain BDU141951.</title>
        <authorList>
            <person name="Chandrababunaidu M.M."/>
            <person name="Sen D."/>
            <person name="Tripathy S."/>
        </authorList>
    </citation>
    <scope>NUCLEOTIDE SEQUENCE</scope>
    <source>
        <strain evidence="3">BDU141951</strain>
    </source>
</reference>
<evidence type="ECO:0000256" key="1">
    <source>
        <dbReference type="SAM" id="Coils"/>
    </source>
</evidence>
<dbReference type="AlphaFoldDB" id="A0A0C1Y3X4"/>
<feature type="compositionally biased region" description="Low complexity" evidence="2">
    <location>
        <begin position="221"/>
        <end position="233"/>
    </location>
</feature>
<organism evidence="3">
    <name type="scientific">Lyngbya confervoides BDU141951</name>
    <dbReference type="NCBI Taxonomy" id="1574623"/>
    <lineage>
        <taxon>Bacteria</taxon>
        <taxon>Bacillati</taxon>
        <taxon>Cyanobacteriota</taxon>
        <taxon>Cyanophyceae</taxon>
        <taxon>Oscillatoriophycideae</taxon>
        <taxon>Oscillatoriales</taxon>
        <taxon>Microcoleaceae</taxon>
        <taxon>Lyngbya</taxon>
    </lineage>
</organism>
<dbReference type="EMBL" id="JTHE02000003">
    <property type="protein sequence ID" value="NEV67955.1"/>
    <property type="molecule type" value="Genomic_DNA"/>
</dbReference>
<protein>
    <submittedName>
        <fullName evidence="3">Uncharacterized protein</fullName>
    </submittedName>
</protein>
<keyword evidence="1" id="KW-0175">Coiled coil</keyword>
<reference evidence="3" key="3">
    <citation type="submission" date="2020-02" db="EMBL/GenBank/DDBJ databases">
        <authorList>
            <person name="Sarangi A.N."/>
            <person name="Ghosh S."/>
            <person name="Mukherjee M."/>
            <person name="Tripathy S."/>
        </authorList>
    </citation>
    <scope>NUCLEOTIDE SEQUENCE</scope>
    <source>
        <strain evidence="3">BDU141951</strain>
    </source>
</reference>
<dbReference type="InterPro" id="IPR036388">
    <property type="entry name" value="WH-like_DNA-bd_sf"/>
</dbReference>
<feature type="coiled-coil region" evidence="1">
    <location>
        <begin position="139"/>
        <end position="199"/>
    </location>
</feature>
<gene>
    <name evidence="3" type="ORF">QQ91_012610</name>
</gene>
<feature type="region of interest" description="Disordered" evidence="2">
    <location>
        <begin position="210"/>
        <end position="272"/>
    </location>
</feature>
<sequence>MTAVAALRDEWETARATRQEEVIQRRATVLEELAHCQQSREADAAQMRASLAEHYAAVQDETNLYLTQVEQQRRAMARQTAQQLKEFDAELRSAVADQRAANQEDLFELQQATQEKLAGHMHDRAVMRSRQAQALSEYVVELEDVVADYLAEIKENREATAVVDRAQRHRDREALTEDVEALREEFTVYRQQMRDFREDLRQSVWGDAVPQAAPAAPKPPKSAAKSRPAAARKSPTKAKPVATKPATMKSVAKSNGAKAPAPAAPKATPAKAAVPTEEAVFEYLQDHNDGARLTEIESTLGINRFQAVDALRSLIQKELIVQKDRTYRIQEEAVL</sequence>
<evidence type="ECO:0000256" key="2">
    <source>
        <dbReference type="SAM" id="MobiDB-lite"/>
    </source>
</evidence>
<reference evidence="3" key="1">
    <citation type="submission" date="2014-11" db="EMBL/GenBank/DDBJ databases">
        <authorList>
            <person name="Malar M.C."/>
            <person name="Sen D."/>
            <person name="Tripathy S."/>
        </authorList>
    </citation>
    <scope>NUCLEOTIDE SEQUENCE</scope>
    <source>
        <strain evidence="3">BDU141951</strain>
    </source>
</reference>
<dbReference type="Gene3D" id="1.10.10.10">
    <property type="entry name" value="Winged helix-like DNA-binding domain superfamily/Winged helix DNA-binding domain"/>
    <property type="match status" value="1"/>
</dbReference>
<accession>A0A0C1Y3X4</accession>
<proteinExistence type="predicted"/>
<evidence type="ECO:0000313" key="3">
    <source>
        <dbReference type="EMBL" id="NEV67955.1"/>
    </source>
</evidence>